<keyword evidence="1" id="KW-0808">Transferase</keyword>
<organism evidence="1 2">
    <name type="scientific">Methylomagnum ishizawai</name>
    <dbReference type="NCBI Taxonomy" id="1760988"/>
    <lineage>
        <taxon>Bacteria</taxon>
        <taxon>Pseudomonadati</taxon>
        <taxon>Pseudomonadota</taxon>
        <taxon>Gammaproteobacteria</taxon>
        <taxon>Methylococcales</taxon>
        <taxon>Methylococcaceae</taxon>
        <taxon>Methylomagnum</taxon>
    </lineage>
</organism>
<dbReference type="SUPFAM" id="SSF52540">
    <property type="entry name" value="P-loop containing nucleoside triphosphate hydrolases"/>
    <property type="match status" value="1"/>
</dbReference>
<dbReference type="Gene3D" id="3.40.50.300">
    <property type="entry name" value="P-loop containing nucleotide triphosphate hydrolases"/>
    <property type="match status" value="1"/>
</dbReference>
<dbReference type="InterPro" id="IPR027417">
    <property type="entry name" value="P-loop_NTPase"/>
</dbReference>
<dbReference type="RefSeq" id="WP_176225389.1">
    <property type="nucleotide sequence ID" value="NZ_FXAM01000002.1"/>
</dbReference>
<dbReference type="EMBL" id="FXAM01000002">
    <property type="protein sequence ID" value="SMF97478.1"/>
    <property type="molecule type" value="Genomic_DNA"/>
</dbReference>
<evidence type="ECO:0000313" key="1">
    <source>
        <dbReference type="EMBL" id="SMF97478.1"/>
    </source>
</evidence>
<evidence type="ECO:0000313" key="2">
    <source>
        <dbReference type="Proteomes" id="UP000192923"/>
    </source>
</evidence>
<dbReference type="AlphaFoldDB" id="A0A1Y6D3F3"/>
<dbReference type="GO" id="GO:0016740">
    <property type="term" value="F:transferase activity"/>
    <property type="evidence" value="ECO:0007669"/>
    <property type="project" value="UniProtKB-KW"/>
</dbReference>
<reference evidence="1 2" key="1">
    <citation type="submission" date="2016-12" db="EMBL/GenBank/DDBJ databases">
        <authorList>
            <person name="Song W.-J."/>
            <person name="Kurnit D.M."/>
        </authorList>
    </citation>
    <scope>NUCLEOTIDE SEQUENCE [LARGE SCALE GENOMIC DNA]</scope>
    <source>
        <strain evidence="1 2">175</strain>
    </source>
</reference>
<protein>
    <submittedName>
        <fullName evidence="1">Sulfotransferase family protein</fullName>
    </submittedName>
</protein>
<keyword evidence="2" id="KW-1185">Reference proteome</keyword>
<proteinExistence type="predicted"/>
<accession>A0A1Y6D3F3</accession>
<dbReference type="Pfam" id="PF13469">
    <property type="entry name" value="Sulfotransfer_3"/>
    <property type="match status" value="1"/>
</dbReference>
<name>A0A1Y6D3F3_9GAMM</name>
<sequence>MQYLFILGCPRSGTTVTARLLGSHPAIVLGIERYAKLFFKHGLEPALFEKDRFFDIRPGDAIYQDFSFKGYTADAATLRQRYDQARYVGDKIPGLYRQPEALARFPKTETLVIATLRNIWDVCLSYQARFYSTGKNKWDKTALQGVQDWNRSLRGIAAIQAAGYRLIIADYDRLHTPLQSEEDYRDNLAALLQTLGLAWHEQIASQAACEWSRVADLEKIRLQASLPLDVRLAICRDADFEAYRRLLKSA</sequence>
<gene>
    <name evidence="1" type="ORF">SAMN02949497_0507</name>
</gene>
<dbReference type="Proteomes" id="UP000192923">
    <property type="component" value="Unassembled WGS sequence"/>
</dbReference>